<accession>S5Z278</accession>
<dbReference type="PATRIC" id="fig|1345697.3.peg.2851"/>
<proteinExistence type="predicted"/>
<evidence type="ECO:0000313" key="3">
    <source>
        <dbReference type="EMBL" id="AGT33144.1"/>
    </source>
</evidence>
<protein>
    <recommendedName>
        <fullName evidence="5">YtxH domain-containing protein</fullName>
    </recommendedName>
</protein>
<feature type="region of interest" description="Disordered" evidence="1">
    <location>
        <begin position="98"/>
        <end position="124"/>
    </location>
</feature>
<dbReference type="HOGENOM" id="CLU_2000635_0_0_9"/>
<evidence type="ECO:0000256" key="2">
    <source>
        <dbReference type="SAM" id="Phobius"/>
    </source>
</evidence>
<evidence type="ECO:0008006" key="5">
    <source>
        <dbReference type="Google" id="ProtNLM"/>
    </source>
</evidence>
<dbReference type="EMBL" id="CP006254">
    <property type="protein sequence ID" value="AGT33144.1"/>
    <property type="molecule type" value="Genomic_DNA"/>
</dbReference>
<organism evidence="3 4">
    <name type="scientific">Geobacillus genomosp. 3</name>
    <dbReference type="NCBI Taxonomy" id="1921421"/>
    <lineage>
        <taxon>Bacteria</taxon>
        <taxon>Bacillati</taxon>
        <taxon>Bacillota</taxon>
        <taxon>Bacilli</taxon>
        <taxon>Bacillales</taxon>
        <taxon>Anoxybacillaceae</taxon>
        <taxon>Geobacillus</taxon>
    </lineage>
</organism>
<sequence length="153" mass="15936">MAKNNGGFLLGALVGGIAGAAAALFLTSDKGRKWLDGLNQPATWEPVKATALEWMETAKEKTKEIADFIPLKTAGNAEGGQRADGSVQEAAIPISAAGLKGGESADESGKAMTIPIPPSAGPADRETLQKLLEEAEAALDDAEQNMPYRKETE</sequence>
<keyword evidence="2" id="KW-0472">Membrane</keyword>
<gene>
    <name evidence="3" type="ORF">M493_14530</name>
</gene>
<keyword evidence="2" id="KW-1133">Transmembrane helix</keyword>
<name>S5Z278_GEOG3</name>
<evidence type="ECO:0000313" key="4">
    <source>
        <dbReference type="Proteomes" id="UP000015500"/>
    </source>
</evidence>
<dbReference type="AlphaFoldDB" id="S5Z278"/>
<keyword evidence="2" id="KW-0812">Transmembrane</keyword>
<dbReference type="RefSeq" id="WP_020960934.1">
    <property type="nucleotide sequence ID" value="NC_022080.4"/>
</dbReference>
<keyword evidence="4" id="KW-1185">Reference proteome</keyword>
<reference evidence="3 4" key="1">
    <citation type="journal article" date="2014" name="Genome Announc.">
        <title>Complete Genome Sequence of the Thermophilic Polychlorinated Biphenyl Degrader Geobacillus sp. Strain JF8 (NBRC 109937).</title>
        <authorList>
            <person name="Shintani M."/>
            <person name="Ohtsubo Y."/>
            <person name="Fukuda K."/>
            <person name="Hosoyama A."/>
            <person name="Ohji S."/>
            <person name="Yamazoe A."/>
            <person name="Fujita N."/>
            <person name="Nagata Y."/>
            <person name="Tsuda M."/>
            <person name="Hatta T."/>
            <person name="Kimbara K."/>
        </authorList>
    </citation>
    <scope>NUCLEOTIDE SEQUENCE [LARGE SCALE GENOMIC DNA]</scope>
    <source>
        <strain evidence="3 4">JF8</strain>
    </source>
</reference>
<evidence type="ECO:0000256" key="1">
    <source>
        <dbReference type="SAM" id="MobiDB-lite"/>
    </source>
</evidence>
<dbReference type="OrthoDB" id="2971714at2"/>
<dbReference type="Proteomes" id="UP000015500">
    <property type="component" value="Chromosome"/>
</dbReference>
<dbReference type="KEGG" id="gjf:M493_14530"/>
<dbReference type="STRING" id="1921421.M493_14530"/>
<feature type="transmembrane region" description="Helical" evidence="2">
    <location>
        <begin position="6"/>
        <end position="26"/>
    </location>
</feature>